<dbReference type="CDD" id="cd00082">
    <property type="entry name" value="HisKA"/>
    <property type="match status" value="1"/>
</dbReference>
<dbReference type="PANTHER" id="PTHR43065">
    <property type="entry name" value="SENSOR HISTIDINE KINASE"/>
    <property type="match status" value="1"/>
</dbReference>
<keyword evidence="6" id="KW-0614">Plasmid</keyword>
<evidence type="ECO:0000256" key="1">
    <source>
        <dbReference type="ARBA" id="ARBA00000085"/>
    </source>
</evidence>
<keyword evidence="6" id="KW-0547">Nucleotide-binding</keyword>
<geneLocation type="plasmid" evidence="6 7">
    <name>unnamed</name>
</geneLocation>
<dbReference type="SUPFAM" id="SSF47384">
    <property type="entry name" value="Homodimeric domain of signal transducing histidine kinase"/>
    <property type="match status" value="1"/>
</dbReference>
<keyword evidence="4" id="KW-0175">Coiled coil</keyword>
<dbReference type="InterPro" id="IPR004358">
    <property type="entry name" value="Sig_transdc_His_kin-like_C"/>
</dbReference>
<reference evidence="6" key="1">
    <citation type="submission" date="2022-09" db="EMBL/GenBank/DDBJ databases">
        <authorList>
            <person name="Li Z.-J."/>
        </authorList>
    </citation>
    <scope>NUCLEOTIDE SEQUENCE</scope>
    <source>
        <strain evidence="6">TGB10</strain>
        <plasmid evidence="6">unnamed</plasmid>
    </source>
</reference>
<dbReference type="SMART" id="SM00388">
    <property type="entry name" value="HisKA"/>
    <property type="match status" value="1"/>
</dbReference>
<keyword evidence="6" id="KW-0067">ATP-binding</keyword>
<dbReference type="RefSeq" id="WP_269598818.1">
    <property type="nucleotide sequence ID" value="NZ_CP114585.1"/>
</dbReference>
<evidence type="ECO:0000256" key="3">
    <source>
        <dbReference type="ARBA" id="ARBA00022553"/>
    </source>
</evidence>
<dbReference type="Pfam" id="PF02518">
    <property type="entry name" value="HATPase_c"/>
    <property type="match status" value="1"/>
</dbReference>
<organism evidence="6 7">
    <name type="scientific">Salinivibrio proteolyticus</name>
    <dbReference type="NCBI Taxonomy" id="334715"/>
    <lineage>
        <taxon>Bacteria</taxon>
        <taxon>Pseudomonadati</taxon>
        <taxon>Pseudomonadota</taxon>
        <taxon>Gammaproteobacteria</taxon>
        <taxon>Vibrionales</taxon>
        <taxon>Vibrionaceae</taxon>
        <taxon>Salinivibrio</taxon>
    </lineage>
</organism>
<evidence type="ECO:0000259" key="5">
    <source>
        <dbReference type="PROSITE" id="PS50109"/>
    </source>
</evidence>
<dbReference type="InterPro" id="IPR036097">
    <property type="entry name" value="HisK_dim/P_sf"/>
</dbReference>
<dbReference type="PANTHER" id="PTHR43065:SF50">
    <property type="entry name" value="HISTIDINE KINASE"/>
    <property type="match status" value="1"/>
</dbReference>
<dbReference type="SUPFAM" id="SSF55785">
    <property type="entry name" value="PYP-like sensor domain (PAS domain)"/>
    <property type="match status" value="1"/>
</dbReference>
<keyword evidence="3" id="KW-0597">Phosphoprotein</keyword>
<dbReference type="EMBL" id="CP114585">
    <property type="protein sequence ID" value="WBA16509.1"/>
    <property type="molecule type" value="Genomic_DNA"/>
</dbReference>
<dbReference type="InterPro" id="IPR035965">
    <property type="entry name" value="PAS-like_dom_sf"/>
</dbReference>
<dbReference type="InterPro" id="IPR003661">
    <property type="entry name" value="HisK_dim/P_dom"/>
</dbReference>
<evidence type="ECO:0000313" key="6">
    <source>
        <dbReference type="EMBL" id="WBA16509.1"/>
    </source>
</evidence>
<dbReference type="SUPFAM" id="SSF55874">
    <property type="entry name" value="ATPase domain of HSP90 chaperone/DNA topoisomerase II/histidine kinase"/>
    <property type="match status" value="1"/>
</dbReference>
<keyword evidence="7" id="KW-1185">Reference proteome</keyword>
<dbReference type="GO" id="GO:0005524">
    <property type="term" value="F:ATP binding"/>
    <property type="evidence" value="ECO:0007669"/>
    <property type="project" value="UniProtKB-KW"/>
</dbReference>
<proteinExistence type="predicted"/>
<dbReference type="PRINTS" id="PR00344">
    <property type="entry name" value="BCTRLSENSOR"/>
</dbReference>
<evidence type="ECO:0000256" key="4">
    <source>
        <dbReference type="SAM" id="Coils"/>
    </source>
</evidence>
<name>A0ABY7LJI3_9GAMM</name>
<protein>
    <recommendedName>
        <fullName evidence="2">histidine kinase</fullName>
        <ecNumber evidence="2">2.7.13.3</ecNumber>
    </recommendedName>
</protein>
<dbReference type="Gene3D" id="1.10.287.130">
    <property type="match status" value="1"/>
</dbReference>
<dbReference type="Gene3D" id="3.30.450.20">
    <property type="entry name" value="PAS domain"/>
    <property type="match status" value="1"/>
</dbReference>
<comment type="catalytic activity">
    <reaction evidence="1">
        <text>ATP + protein L-histidine = ADP + protein N-phospho-L-histidine.</text>
        <dbReference type="EC" id="2.7.13.3"/>
    </reaction>
</comment>
<accession>A0ABY7LJI3</accession>
<dbReference type="Proteomes" id="UP001164676">
    <property type="component" value="Plasmid unnamed"/>
</dbReference>
<gene>
    <name evidence="6" type="ORF">N7E60_14065</name>
</gene>
<evidence type="ECO:0000256" key="2">
    <source>
        <dbReference type="ARBA" id="ARBA00012438"/>
    </source>
</evidence>
<dbReference type="InterPro" id="IPR003594">
    <property type="entry name" value="HATPase_dom"/>
</dbReference>
<dbReference type="PROSITE" id="PS50109">
    <property type="entry name" value="HIS_KIN"/>
    <property type="match status" value="1"/>
</dbReference>
<feature type="domain" description="Histidine kinase" evidence="5">
    <location>
        <begin position="178"/>
        <end position="423"/>
    </location>
</feature>
<dbReference type="InterPro" id="IPR036890">
    <property type="entry name" value="HATPase_C_sf"/>
</dbReference>
<dbReference type="Gene3D" id="3.30.565.10">
    <property type="entry name" value="Histidine kinase-like ATPase, C-terminal domain"/>
    <property type="match status" value="1"/>
</dbReference>
<feature type="coiled-coil region" evidence="4">
    <location>
        <begin position="142"/>
        <end position="169"/>
    </location>
</feature>
<dbReference type="SMART" id="SM00387">
    <property type="entry name" value="HATPase_c"/>
    <property type="match status" value="1"/>
</dbReference>
<evidence type="ECO:0000313" key="7">
    <source>
        <dbReference type="Proteomes" id="UP001164676"/>
    </source>
</evidence>
<dbReference type="InterPro" id="IPR005467">
    <property type="entry name" value="His_kinase_dom"/>
</dbReference>
<sequence>MKNSDMSPALLNQMSIAICIVDHAYTITRTNGCFLNRLAVNQSKVVGRSLLACFPAHRQFLQQNIDSVFSTQTPLLSSGSVIVDPSWEVGSDAAHKWQDIEFLPIPSACGVVTQVAICFYRPTTLVAPKQDSVTTMSDSQRLKRSSDAYQEVVSELKQLQSQLLQSEKMASIGQISAGIAHEINNPIAFISSNIRTLYDYLEKYSAYVHQLDEKIDATANKVLSADRQALKDKIQLDYLLEDASDLIEESLEGISRVMTIVKDLKEFSRADNGEWVSTDVRRGIDSTLKIMHNEIKYAIEIERKYSPQTPDIICQPMQLNQVFLNLLINATQAIEGEGKINILVAPLDDAHLIIKIKDNGQGIPDEALVTIFEPFYTTKPVGQGTGLGLSVSRDIIAAHGGQITVKSELGKGTTFTIVLPCSDNSADEIASSDEQAIRGGHSA</sequence>
<dbReference type="EC" id="2.7.13.3" evidence="2"/>